<name>A0AAU7U7Q1_9DEIO</name>
<dbReference type="InterPro" id="IPR027304">
    <property type="entry name" value="Trigger_fact/SurA_dom_sf"/>
</dbReference>
<dbReference type="Gene3D" id="1.10.4030.10">
    <property type="entry name" value="Porin chaperone SurA, peptide-binding domain"/>
    <property type="match status" value="2"/>
</dbReference>
<evidence type="ECO:0000256" key="7">
    <source>
        <dbReference type="SAM" id="MobiDB-lite"/>
    </source>
</evidence>
<evidence type="ECO:0000259" key="8">
    <source>
        <dbReference type="PROSITE" id="PS50198"/>
    </source>
</evidence>
<accession>A0AAU7U7Q1</accession>
<dbReference type="InterPro" id="IPR000297">
    <property type="entry name" value="PPIase_PpiC"/>
</dbReference>
<reference evidence="9" key="1">
    <citation type="submission" date="2024-06" db="EMBL/GenBank/DDBJ databases">
        <title>Draft Genome Sequence of Deinococcus sonorensis Type Strain KR-87, a Biofilm Producing Representative of the Genus Deinococcus.</title>
        <authorList>
            <person name="Boren L.S."/>
            <person name="Grosso R.A."/>
            <person name="Hugenberg-Cox A.N."/>
            <person name="Hill J.T.E."/>
            <person name="Albert C.M."/>
            <person name="Tuohy J.M."/>
        </authorList>
    </citation>
    <scope>NUCLEOTIDE SEQUENCE</scope>
    <source>
        <strain evidence="9">KR-87</strain>
    </source>
</reference>
<dbReference type="SUPFAM" id="SSF54534">
    <property type="entry name" value="FKBP-like"/>
    <property type="match status" value="1"/>
</dbReference>
<dbReference type="SUPFAM" id="SSF109998">
    <property type="entry name" value="Triger factor/SurA peptide-binding domain-like"/>
    <property type="match status" value="2"/>
</dbReference>
<feature type="region of interest" description="Disordered" evidence="7">
    <location>
        <begin position="588"/>
        <end position="607"/>
    </location>
</feature>
<keyword evidence="5 6" id="KW-0413">Isomerase</keyword>
<evidence type="ECO:0000256" key="4">
    <source>
        <dbReference type="ARBA" id="ARBA00023110"/>
    </source>
</evidence>
<evidence type="ECO:0000256" key="3">
    <source>
        <dbReference type="ARBA" id="ARBA00022729"/>
    </source>
</evidence>
<protein>
    <recommendedName>
        <fullName evidence="2">peptidylprolyl isomerase</fullName>
        <ecNumber evidence="2">5.2.1.8</ecNumber>
    </recommendedName>
</protein>
<dbReference type="AlphaFoldDB" id="A0AAU7U7Q1"/>
<evidence type="ECO:0000256" key="5">
    <source>
        <dbReference type="ARBA" id="ARBA00023235"/>
    </source>
</evidence>
<evidence type="ECO:0000256" key="1">
    <source>
        <dbReference type="ARBA" id="ARBA00000971"/>
    </source>
</evidence>
<feature type="compositionally biased region" description="Low complexity" evidence="7">
    <location>
        <begin position="592"/>
        <end position="607"/>
    </location>
</feature>
<dbReference type="EC" id="5.2.1.8" evidence="2"/>
<dbReference type="Gene3D" id="3.10.50.40">
    <property type="match status" value="2"/>
</dbReference>
<gene>
    <name evidence="9" type="ORF">ABOD76_14910</name>
</gene>
<dbReference type="InterPro" id="IPR050245">
    <property type="entry name" value="PrsA_foldase"/>
</dbReference>
<dbReference type="KEGG" id="dsc:ABOD76_14910"/>
<dbReference type="EMBL" id="CP158299">
    <property type="protein sequence ID" value="XBV84729.1"/>
    <property type="molecule type" value="Genomic_DNA"/>
</dbReference>
<dbReference type="InterPro" id="IPR046357">
    <property type="entry name" value="PPIase_dom_sf"/>
</dbReference>
<dbReference type="PROSITE" id="PS50198">
    <property type="entry name" value="PPIC_PPIASE_2"/>
    <property type="match status" value="1"/>
</dbReference>
<evidence type="ECO:0000256" key="2">
    <source>
        <dbReference type="ARBA" id="ARBA00013194"/>
    </source>
</evidence>
<dbReference type="GO" id="GO:0003755">
    <property type="term" value="F:peptidyl-prolyl cis-trans isomerase activity"/>
    <property type="evidence" value="ECO:0007669"/>
    <property type="project" value="UniProtKB-KW"/>
</dbReference>
<evidence type="ECO:0000313" key="9">
    <source>
        <dbReference type="EMBL" id="XBV84729.1"/>
    </source>
</evidence>
<organism evidence="9">
    <name type="scientific">Deinococcus sonorensis KR-87</name>
    <dbReference type="NCBI Taxonomy" id="694439"/>
    <lineage>
        <taxon>Bacteria</taxon>
        <taxon>Thermotogati</taxon>
        <taxon>Deinococcota</taxon>
        <taxon>Deinococci</taxon>
        <taxon>Deinococcales</taxon>
        <taxon>Deinococcaceae</taxon>
        <taxon>Deinococcus</taxon>
    </lineage>
</organism>
<keyword evidence="4 6" id="KW-0697">Rotamase</keyword>
<dbReference type="PANTHER" id="PTHR47245:SF1">
    <property type="entry name" value="FOLDASE PROTEIN PRSA"/>
    <property type="match status" value="1"/>
</dbReference>
<dbReference type="RefSeq" id="WP_350242766.1">
    <property type="nucleotide sequence ID" value="NZ_CP158299.1"/>
</dbReference>
<keyword evidence="3" id="KW-0732">Signal</keyword>
<dbReference type="PANTHER" id="PTHR47245">
    <property type="entry name" value="PEPTIDYLPROLYL ISOMERASE"/>
    <property type="match status" value="1"/>
</dbReference>
<dbReference type="Pfam" id="PF13145">
    <property type="entry name" value="Rotamase_2"/>
    <property type="match status" value="2"/>
</dbReference>
<comment type="catalytic activity">
    <reaction evidence="1">
        <text>[protein]-peptidylproline (omega=180) = [protein]-peptidylproline (omega=0)</text>
        <dbReference type="Rhea" id="RHEA:16237"/>
        <dbReference type="Rhea" id="RHEA-COMP:10747"/>
        <dbReference type="Rhea" id="RHEA-COMP:10748"/>
        <dbReference type="ChEBI" id="CHEBI:83833"/>
        <dbReference type="ChEBI" id="CHEBI:83834"/>
        <dbReference type="EC" id="5.2.1.8"/>
    </reaction>
</comment>
<sequence>MKKQVIVRVLLGVLALLLVAGLVVQFTPAIGSLSGSSGTPALKVAGQTITAQQLDNARQANQLLSSVRTGLLGDDFETVVADQLVTQTLLQQAAADQKVSRADVNAEVTKTRESNNLTDNKAWTDALRNAGFSDSSYREQVRNSLAVQRKAKAIQDAAPKPTEAQIRMYYDLNPQTFQSDARIVGREIVVDTKAKADQLLAQLKKGADFAALASANSLENKDRGGALAALENGKPKPVAQVALPQEVGVAAFALTSGGLTDVIKSGERYYIVKVEQFLAPSTKPYSEAKASATDAVANQLKNQAVEAWIDSLRQNVKVEVVDPAWPYNDPAVATVNGQKIPYTEVLAAMLNNQQFAALLQQASPDQAAPLVNSFLKPSIVQSLIQQYAAPIIVKAQKLPLVGSRGELLSGLTAYGARDVKVSDADVQAYYKAHQKEFQTQASATVSTASFKDKQQALAFRQAFKSGDFTKAASKAGGTVAERGAVTQGDSKLTGALETAVFATDRLQPAGEGSLSDVAQENGRYVVAYLTDLVRASVKPLAEVQSTIQSQLLAQKQQTAGQAYLTAQLKTIKTQDLLSSVLAAQAKRVAAQTPSSPSSPSAPSTPAK</sequence>
<dbReference type="Pfam" id="PF13624">
    <property type="entry name" value="SurA_N_3"/>
    <property type="match status" value="1"/>
</dbReference>
<proteinExistence type="predicted"/>
<evidence type="ECO:0000256" key="6">
    <source>
        <dbReference type="PROSITE-ProRule" id="PRU00278"/>
    </source>
</evidence>
<feature type="domain" description="PpiC" evidence="8">
    <location>
        <begin position="180"/>
        <end position="276"/>
    </location>
</feature>